<dbReference type="GO" id="GO:0030170">
    <property type="term" value="F:pyridoxal phosphate binding"/>
    <property type="evidence" value="ECO:0007669"/>
    <property type="project" value="TreeGrafter"/>
</dbReference>
<dbReference type="InterPro" id="IPR011079">
    <property type="entry name" value="Ala_racemase_C"/>
</dbReference>
<feature type="binding site" evidence="5">
    <location>
        <position position="118"/>
    </location>
    <ligand>
        <name>substrate</name>
    </ligand>
</feature>
<dbReference type="InterPro" id="IPR029066">
    <property type="entry name" value="PLP-binding_barrel"/>
</dbReference>
<dbReference type="InterPro" id="IPR000821">
    <property type="entry name" value="Ala_racemase"/>
</dbReference>
<reference evidence="7 8" key="1">
    <citation type="journal article" date="2014" name="Genome Biol. Evol.">
        <title>Comparative Genomics of the Campylobacter lari Group.</title>
        <authorList>
            <person name="Miller W.G."/>
            <person name="Yee E."/>
            <person name="Chapman M.H."/>
            <person name="Smith T.P."/>
            <person name="Bono J.L."/>
            <person name="Huynh S."/>
            <person name="Parker C.T."/>
            <person name="Vandamme P."/>
            <person name="Luong K."/>
            <person name="Korlach J."/>
        </authorList>
    </citation>
    <scope>NUCLEOTIDE SEQUENCE [LARGE SCALE GENOMIC DNA]</scope>
    <source>
        <strain evidence="7 8">LMG 24374</strain>
    </source>
</reference>
<evidence type="ECO:0000259" key="6">
    <source>
        <dbReference type="SMART" id="SM01005"/>
    </source>
</evidence>
<dbReference type="Gene3D" id="3.20.20.10">
    <property type="entry name" value="Alanine racemase"/>
    <property type="match status" value="1"/>
</dbReference>
<feature type="binding site" evidence="5">
    <location>
        <position position="290"/>
    </location>
    <ligand>
        <name>substrate</name>
    </ligand>
</feature>
<dbReference type="PRINTS" id="PR00992">
    <property type="entry name" value="ALARACEMASE"/>
</dbReference>
<evidence type="ECO:0000256" key="4">
    <source>
        <dbReference type="PIRSR" id="PIRSR600821-50"/>
    </source>
</evidence>
<dbReference type="EMBL" id="CP007772">
    <property type="protein sequence ID" value="AJC91131.1"/>
    <property type="molecule type" value="Genomic_DNA"/>
</dbReference>
<dbReference type="OrthoDB" id="9813814at2"/>
<gene>
    <name evidence="7" type="primary">alr</name>
    <name evidence="7" type="ORF">CSUB8521_1300</name>
</gene>
<dbReference type="GO" id="GO:0008784">
    <property type="term" value="F:alanine racemase activity"/>
    <property type="evidence" value="ECO:0007669"/>
    <property type="project" value="UniProtKB-EC"/>
</dbReference>
<dbReference type="GO" id="GO:0009252">
    <property type="term" value="P:peptidoglycan biosynthetic process"/>
    <property type="evidence" value="ECO:0007669"/>
    <property type="project" value="TreeGrafter"/>
</dbReference>
<dbReference type="InterPro" id="IPR009006">
    <property type="entry name" value="Ala_racemase/Decarboxylase_C"/>
</dbReference>
<feature type="domain" description="Alanine racemase C-terminal" evidence="6">
    <location>
        <begin position="223"/>
        <end position="335"/>
    </location>
</feature>
<organism evidence="7 8">
    <name type="scientific">Campylobacter subantarcticus LMG 24374</name>
    <dbReference type="NCBI Taxonomy" id="1388751"/>
    <lineage>
        <taxon>Bacteria</taxon>
        <taxon>Pseudomonadati</taxon>
        <taxon>Campylobacterota</taxon>
        <taxon>Epsilonproteobacteria</taxon>
        <taxon>Campylobacterales</taxon>
        <taxon>Campylobacteraceae</taxon>
        <taxon>Campylobacter</taxon>
    </lineage>
</organism>
<sequence length="335" mass="37865">MAYIKINRAAYEHNLDLIASKAGGYEKVICVFKDNAYGHGAKILAPIAKAKGINFIAVKNETEAKELQGIFEHILILSHHPHANENENFIYALNDRNDIKKLKKNTKIHLVIDTNMHRNGIAPKELEEVLCELKSHGLQLHGVMMHFAGSDEMDASYFVQKQKFKEVKKNIQTLLQDEAEKLIFHSHNSEALFRTSTLEPKEYCRVGLVQFGYAYFSDELHKVLSLWAEKISQRTLKKGQTVGYGGVFCAKENLEIATYDLGYADGLLRYDGKKELVLPNGKKMLGKMSMDSFSCEGDDDVICVIDDANAMASFFNTINYEILVKLSPNLKRIVI</sequence>
<dbReference type="Gene3D" id="2.40.37.10">
    <property type="entry name" value="Lyase, Ornithine Decarboxylase, Chain A, domain 1"/>
    <property type="match status" value="1"/>
</dbReference>
<dbReference type="SUPFAM" id="SSF50621">
    <property type="entry name" value="Alanine racemase C-terminal domain-like"/>
    <property type="match status" value="1"/>
</dbReference>
<evidence type="ECO:0000256" key="3">
    <source>
        <dbReference type="ARBA" id="ARBA00023235"/>
    </source>
</evidence>
<dbReference type="NCBIfam" id="NF000791">
    <property type="entry name" value="PRK00053.2-2"/>
    <property type="match status" value="1"/>
</dbReference>
<dbReference type="PANTHER" id="PTHR30511">
    <property type="entry name" value="ALANINE RACEMASE"/>
    <property type="match status" value="1"/>
</dbReference>
<dbReference type="KEGG" id="csm:CSUB8521_1300"/>
<dbReference type="HOGENOM" id="CLU_028393_2_2_7"/>
<dbReference type="GO" id="GO:0030632">
    <property type="term" value="P:D-alanine biosynthetic process"/>
    <property type="evidence" value="ECO:0007669"/>
    <property type="project" value="TreeGrafter"/>
</dbReference>
<dbReference type="Pfam" id="PF01168">
    <property type="entry name" value="Ala_racemase_N"/>
    <property type="match status" value="1"/>
</dbReference>
<dbReference type="RefSeq" id="WP_039664318.1">
    <property type="nucleotide sequence ID" value="NZ_CP007772.1"/>
</dbReference>
<evidence type="ECO:0000256" key="5">
    <source>
        <dbReference type="PIRSR" id="PIRSR600821-52"/>
    </source>
</evidence>
<dbReference type="EC" id="5.1.1.1" evidence="7"/>
<dbReference type="GO" id="GO:0005829">
    <property type="term" value="C:cytosol"/>
    <property type="evidence" value="ECO:0007669"/>
    <property type="project" value="TreeGrafter"/>
</dbReference>
<feature type="modified residue" description="N6-(pyridoxal phosphate)lysine" evidence="4">
    <location>
        <position position="33"/>
    </location>
</feature>
<dbReference type="InterPro" id="IPR020622">
    <property type="entry name" value="Ala_racemase_pyridoxalP-BS"/>
</dbReference>
<keyword evidence="3 7" id="KW-0413">Isomerase</keyword>
<evidence type="ECO:0000256" key="1">
    <source>
        <dbReference type="ARBA" id="ARBA00001933"/>
    </source>
</evidence>
<dbReference type="SUPFAM" id="SSF51419">
    <property type="entry name" value="PLP-binding barrel"/>
    <property type="match status" value="1"/>
</dbReference>
<name>A0A0A8HAM1_9BACT</name>
<dbReference type="InterPro" id="IPR001608">
    <property type="entry name" value="Ala_racemase_N"/>
</dbReference>
<comment type="cofactor">
    <cofactor evidence="1 4">
        <name>pyridoxal 5'-phosphate</name>
        <dbReference type="ChEBI" id="CHEBI:597326"/>
    </cofactor>
</comment>
<accession>A0A0A8HAM1</accession>
<dbReference type="AlphaFoldDB" id="A0A0A8HAM1"/>
<dbReference type="Proteomes" id="UP000031135">
    <property type="component" value="Chromosome"/>
</dbReference>
<evidence type="ECO:0000256" key="2">
    <source>
        <dbReference type="ARBA" id="ARBA00022898"/>
    </source>
</evidence>
<evidence type="ECO:0000313" key="7">
    <source>
        <dbReference type="EMBL" id="AJC91131.1"/>
    </source>
</evidence>
<protein>
    <submittedName>
        <fullName evidence="7">Alanine racemase</fullName>
        <ecNumber evidence="7">5.1.1.1</ecNumber>
    </submittedName>
</protein>
<dbReference type="PROSITE" id="PS00395">
    <property type="entry name" value="ALANINE_RACEMASE"/>
    <property type="match status" value="1"/>
</dbReference>
<dbReference type="SMART" id="SM01005">
    <property type="entry name" value="Ala_racemase_C"/>
    <property type="match status" value="1"/>
</dbReference>
<dbReference type="Pfam" id="PF00842">
    <property type="entry name" value="Ala_racemase_C"/>
    <property type="match status" value="1"/>
</dbReference>
<proteinExistence type="predicted"/>
<evidence type="ECO:0000313" key="8">
    <source>
        <dbReference type="Proteomes" id="UP000031135"/>
    </source>
</evidence>
<keyword evidence="2 4" id="KW-0663">Pyridoxal phosphate</keyword>
<dbReference type="PANTHER" id="PTHR30511:SF0">
    <property type="entry name" value="ALANINE RACEMASE, CATABOLIC-RELATED"/>
    <property type="match status" value="1"/>
</dbReference>